<dbReference type="AlphaFoldDB" id="A0A484N166"/>
<name>A0A484N166_9ASTE</name>
<proteinExistence type="predicted"/>
<dbReference type="EMBL" id="OOIL02005488">
    <property type="protein sequence ID" value="VFQ94991.1"/>
    <property type="molecule type" value="Genomic_DNA"/>
</dbReference>
<sequence>MRHWRSTSKAYYFPLMAGKVPTPHSAAEVTPRGRWVELAATGTCTTRGTRRTQSPSALPSSTVSGKSCFPVQEGGRTNFIHLHYCAKEEGARRSIKVSEILSPKRSSNFIVNSELPEVISKKIGR</sequence>
<evidence type="ECO:0000256" key="1">
    <source>
        <dbReference type="SAM" id="MobiDB-lite"/>
    </source>
</evidence>
<protein>
    <submittedName>
        <fullName evidence="2">Uncharacterized protein</fullName>
    </submittedName>
</protein>
<dbReference type="Proteomes" id="UP000595140">
    <property type="component" value="Unassembled WGS sequence"/>
</dbReference>
<accession>A0A484N166</accession>
<evidence type="ECO:0000313" key="3">
    <source>
        <dbReference type="Proteomes" id="UP000595140"/>
    </source>
</evidence>
<gene>
    <name evidence="2" type="ORF">CCAM_LOCUS36767</name>
</gene>
<feature type="compositionally biased region" description="Polar residues" evidence="1">
    <location>
        <begin position="53"/>
        <end position="65"/>
    </location>
</feature>
<keyword evidence="3" id="KW-1185">Reference proteome</keyword>
<evidence type="ECO:0000313" key="2">
    <source>
        <dbReference type="EMBL" id="VFQ94991.1"/>
    </source>
</evidence>
<feature type="region of interest" description="Disordered" evidence="1">
    <location>
        <begin position="45"/>
        <end position="65"/>
    </location>
</feature>
<reference evidence="2 3" key="1">
    <citation type="submission" date="2018-04" db="EMBL/GenBank/DDBJ databases">
        <authorList>
            <person name="Vogel A."/>
        </authorList>
    </citation>
    <scope>NUCLEOTIDE SEQUENCE [LARGE SCALE GENOMIC DNA]</scope>
</reference>
<organism evidence="2 3">
    <name type="scientific">Cuscuta campestris</name>
    <dbReference type="NCBI Taxonomy" id="132261"/>
    <lineage>
        <taxon>Eukaryota</taxon>
        <taxon>Viridiplantae</taxon>
        <taxon>Streptophyta</taxon>
        <taxon>Embryophyta</taxon>
        <taxon>Tracheophyta</taxon>
        <taxon>Spermatophyta</taxon>
        <taxon>Magnoliopsida</taxon>
        <taxon>eudicotyledons</taxon>
        <taxon>Gunneridae</taxon>
        <taxon>Pentapetalae</taxon>
        <taxon>asterids</taxon>
        <taxon>lamiids</taxon>
        <taxon>Solanales</taxon>
        <taxon>Convolvulaceae</taxon>
        <taxon>Cuscuteae</taxon>
        <taxon>Cuscuta</taxon>
        <taxon>Cuscuta subgen. Grammica</taxon>
        <taxon>Cuscuta sect. Cleistogrammica</taxon>
    </lineage>
</organism>